<reference evidence="2 3" key="1">
    <citation type="submission" date="2018-09" db="EMBL/GenBank/DDBJ databases">
        <title>Paenibacillus aracenensis nov. sp. isolated from a cave in southern Spain.</title>
        <authorList>
            <person name="Jurado V."/>
            <person name="Gutierrez-Patricio S."/>
            <person name="Gonzalez-Pimentel J.L."/>
            <person name="Miller A.Z."/>
            <person name="Laiz L."/>
            <person name="Saiz-Jimenez C."/>
        </authorList>
    </citation>
    <scope>NUCLEOTIDE SEQUENCE [LARGE SCALE GENOMIC DNA]</scope>
    <source>
        <strain evidence="2 3">JCM 19203</strain>
    </source>
</reference>
<proteinExistence type="predicted"/>
<sequence length="642" mass="71814">MIYGASLGAFVKKSMPDKGFQTNSQKLIELLPIDPAVTQMDVVVLGPKDMGGSKGKALREAILKKHDAIDVVYLYQKDAEADLVEGDVQKTQLIKLSFDYVVGALQSVIQNKSISGKHRIESGDTRGYSYDAEQEEQAAPESWRDEEEDDSQSLVYEEPPVVLETAAGLEARLEAIGKFSGFDALKKQMDKETIQYELKHENVQYAEAVNMLEELDAQIAKVFKDSTIPPDMRFEQLRQIGVNRAAYKGIENGLLADKLASVMDLVVQSAEEAVDARIRQMRDALDTITSTRLLYEDYGKLQELVDARMSVQMDLMELSKEIIEMYQAMDLSVNELIDQFQDKGPSGYPYVNDILQPLEPLFIPQNMAAITSRLLSDLNRNKVTFSIIEEKVKSVVNLVFKLCEEDATIIEYQQKLIKLLQAQRIEDVVIVDHVIKNSLRLFVGPSNTGRTATALTWSGVVSRRQNTLLLDLTGNTKLGQYGVEAVSLATFLEQRLEQPFLCVAGGSDIDLEQAEGMVAELKLRLNYYAHIHVLLDASQTELLSKLAPSALSVHFITDCTPRGTELLKPAVESFQEPNIAQKVILIDPPVDPMRMVQDLSIDPLLAKVIVLPRSQHIRACSLNRVKPFESKEVADIFEEAFR</sequence>
<dbReference type="AlphaFoldDB" id="A0A3A6PZF5"/>
<comment type="caution">
    <text evidence="2">The sequence shown here is derived from an EMBL/GenBank/DDBJ whole genome shotgun (WGS) entry which is preliminary data.</text>
</comment>
<protein>
    <submittedName>
        <fullName evidence="2">Uncharacterized protein</fullName>
    </submittedName>
</protein>
<organism evidence="2 3">
    <name type="scientific">Paenibacillus pinisoli</name>
    <dbReference type="NCBI Taxonomy" id="1276110"/>
    <lineage>
        <taxon>Bacteria</taxon>
        <taxon>Bacillati</taxon>
        <taxon>Bacillota</taxon>
        <taxon>Bacilli</taxon>
        <taxon>Bacillales</taxon>
        <taxon>Paenibacillaceae</taxon>
        <taxon>Paenibacillus</taxon>
    </lineage>
</organism>
<dbReference type="OrthoDB" id="2509546at2"/>
<feature type="compositionally biased region" description="Acidic residues" evidence="1">
    <location>
        <begin position="132"/>
        <end position="151"/>
    </location>
</feature>
<evidence type="ECO:0000256" key="1">
    <source>
        <dbReference type="SAM" id="MobiDB-lite"/>
    </source>
</evidence>
<evidence type="ECO:0000313" key="3">
    <source>
        <dbReference type="Proteomes" id="UP000267798"/>
    </source>
</evidence>
<evidence type="ECO:0000313" key="2">
    <source>
        <dbReference type="EMBL" id="RJX39124.1"/>
    </source>
</evidence>
<feature type="region of interest" description="Disordered" evidence="1">
    <location>
        <begin position="120"/>
        <end position="154"/>
    </location>
</feature>
<gene>
    <name evidence="2" type="ORF">D3P09_16665</name>
</gene>
<dbReference type="EMBL" id="QXQB01000003">
    <property type="protein sequence ID" value="RJX39124.1"/>
    <property type="molecule type" value="Genomic_DNA"/>
</dbReference>
<dbReference type="Proteomes" id="UP000267798">
    <property type="component" value="Unassembled WGS sequence"/>
</dbReference>
<name>A0A3A6PZF5_9BACL</name>
<accession>A0A3A6PZF5</accession>
<keyword evidence="3" id="KW-1185">Reference proteome</keyword>
<dbReference type="RefSeq" id="WP_120112232.1">
    <property type="nucleotide sequence ID" value="NZ_QXQB01000003.1"/>
</dbReference>